<keyword evidence="3" id="KW-0560">Oxidoreductase</keyword>
<gene>
    <name evidence="6" type="ORF">L2764_15620</name>
</gene>
<dbReference type="InterPro" id="IPR050984">
    <property type="entry name" value="Gfo/Idh/MocA_domain"/>
</dbReference>
<dbReference type="EMBL" id="JAKIKS010000064">
    <property type="protein sequence ID" value="MCL1125860.1"/>
    <property type="molecule type" value="Genomic_DNA"/>
</dbReference>
<organism evidence="6 7">
    <name type="scientific">Shewanella surugensis</name>
    <dbReference type="NCBI Taxonomy" id="212020"/>
    <lineage>
        <taxon>Bacteria</taxon>
        <taxon>Pseudomonadati</taxon>
        <taxon>Pseudomonadota</taxon>
        <taxon>Gammaproteobacteria</taxon>
        <taxon>Alteromonadales</taxon>
        <taxon>Shewanellaceae</taxon>
        <taxon>Shewanella</taxon>
    </lineage>
</organism>
<dbReference type="Pfam" id="PF22725">
    <property type="entry name" value="GFO_IDH_MocA_C3"/>
    <property type="match status" value="1"/>
</dbReference>
<comment type="caution">
    <text evidence="6">The sequence shown here is derived from an EMBL/GenBank/DDBJ whole genome shotgun (WGS) entry which is preliminary data.</text>
</comment>
<reference evidence="6 7" key="1">
    <citation type="submission" date="2022-01" db="EMBL/GenBank/DDBJ databases">
        <title>Whole genome-based taxonomy of the Shewanellaceae.</title>
        <authorList>
            <person name="Martin-Rodriguez A.J."/>
        </authorList>
    </citation>
    <scope>NUCLEOTIDE SEQUENCE [LARGE SCALE GENOMIC DNA]</scope>
    <source>
        <strain evidence="6 7">DSM 17177</strain>
    </source>
</reference>
<dbReference type="Pfam" id="PF01408">
    <property type="entry name" value="GFO_IDH_MocA"/>
    <property type="match status" value="1"/>
</dbReference>
<comment type="similarity">
    <text evidence="1">Belongs to the Gfo/Idh/MocA family.</text>
</comment>
<dbReference type="SUPFAM" id="SSF51735">
    <property type="entry name" value="NAD(P)-binding Rossmann-fold domains"/>
    <property type="match status" value="1"/>
</dbReference>
<feature type="domain" description="Gfo/Idh/MocA-like oxidoreductase N-terminal" evidence="4">
    <location>
        <begin position="5"/>
        <end position="121"/>
    </location>
</feature>
<dbReference type="InterPro" id="IPR036291">
    <property type="entry name" value="NAD(P)-bd_dom_sf"/>
</dbReference>
<feature type="domain" description="GFO/IDH/MocA-like oxidoreductase" evidence="5">
    <location>
        <begin position="135"/>
        <end position="249"/>
    </location>
</feature>
<dbReference type="Gene3D" id="3.30.360.10">
    <property type="entry name" value="Dihydrodipicolinate Reductase, domain 2"/>
    <property type="match status" value="1"/>
</dbReference>
<dbReference type="Proteomes" id="UP001203423">
    <property type="component" value="Unassembled WGS sequence"/>
</dbReference>
<evidence type="ECO:0000313" key="6">
    <source>
        <dbReference type="EMBL" id="MCL1125860.1"/>
    </source>
</evidence>
<sequence length="334" mass="36878">MTTKLKWGILGTSFISGVMAQAILEEGHTQLHSVAGRNEDNLRAFANQYHIPNTYQDFDALISDNSVDIIYIALPNHLHHEFIIKAAQAGKAILCEKSLSVDMEKTQAAIEAIKQHNVFFAEGLMYLCHPFATHISQVINEGHIGQIKSISGQYCAAIAEFVNPQSRGALYNLGCYPASLMQLILKQTFGKRIFDDYTVTALGRQGQDGNICESSATIRLNNEVICQLHTAEDYGLHAAFTVLGTKGSIQLKSNPWLPEAKDNQLSISQYEQAEKVIDITADGNAFLYQVKRIREALEAGNNALAHPCATMEDSMQIMQLLTDWEASTLKSLST</sequence>
<dbReference type="SUPFAM" id="SSF55347">
    <property type="entry name" value="Glyceraldehyde-3-phosphate dehydrogenase-like, C-terminal domain"/>
    <property type="match status" value="1"/>
</dbReference>
<dbReference type="Gene3D" id="3.40.50.720">
    <property type="entry name" value="NAD(P)-binding Rossmann-like Domain"/>
    <property type="match status" value="1"/>
</dbReference>
<dbReference type="InterPro" id="IPR055170">
    <property type="entry name" value="GFO_IDH_MocA-like_dom"/>
</dbReference>
<keyword evidence="7" id="KW-1185">Reference proteome</keyword>
<proteinExistence type="inferred from homology"/>
<evidence type="ECO:0000256" key="2">
    <source>
        <dbReference type="ARBA" id="ARBA00022729"/>
    </source>
</evidence>
<accession>A0ABT0LEU7</accession>
<dbReference type="PANTHER" id="PTHR22604:SF105">
    <property type="entry name" value="TRANS-1,2-DIHYDROBENZENE-1,2-DIOL DEHYDROGENASE"/>
    <property type="match status" value="1"/>
</dbReference>
<evidence type="ECO:0000259" key="5">
    <source>
        <dbReference type="Pfam" id="PF22725"/>
    </source>
</evidence>
<keyword evidence="2" id="KW-0732">Signal</keyword>
<dbReference type="RefSeq" id="WP_248941193.1">
    <property type="nucleotide sequence ID" value="NZ_JAKIKS010000064.1"/>
</dbReference>
<evidence type="ECO:0000256" key="1">
    <source>
        <dbReference type="ARBA" id="ARBA00010928"/>
    </source>
</evidence>
<protein>
    <submittedName>
        <fullName evidence="6">Gfo/Idh/MocA family oxidoreductase</fullName>
    </submittedName>
</protein>
<dbReference type="PANTHER" id="PTHR22604">
    <property type="entry name" value="OXIDOREDUCTASES"/>
    <property type="match status" value="1"/>
</dbReference>
<evidence type="ECO:0000313" key="7">
    <source>
        <dbReference type="Proteomes" id="UP001203423"/>
    </source>
</evidence>
<evidence type="ECO:0000256" key="3">
    <source>
        <dbReference type="ARBA" id="ARBA00023002"/>
    </source>
</evidence>
<evidence type="ECO:0000259" key="4">
    <source>
        <dbReference type="Pfam" id="PF01408"/>
    </source>
</evidence>
<dbReference type="InterPro" id="IPR000683">
    <property type="entry name" value="Gfo/Idh/MocA-like_OxRdtase_N"/>
</dbReference>
<name>A0ABT0LEU7_9GAMM</name>